<evidence type="ECO:0000256" key="4">
    <source>
        <dbReference type="SAM" id="MobiDB-lite"/>
    </source>
</evidence>
<dbReference type="CDD" id="cd04496">
    <property type="entry name" value="SSB_OBF"/>
    <property type="match status" value="1"/>
</dbReference>
<dbReference type="PANTHER" id="PTHR10302:SF27">
    <property type="entry name" value="SINGLE-STRANDED DNA-BINDING PROTEIN"/>
    <property type="match status" value="1"/>
</dbReference>
<accession>A0A1G2CBY7</accession>
<feature type="region of interest" description="Disordered" evidence="4">
    <location>
        <begin position="105"/>
        <end position="155"/>
    </location>
</feature>
<gene>
    <name evidence="5" type="ORF">A2855_00470</name>
</gene>
<dbReference type="PANTHER" id="PTHR10302">
    <property type="entry name" value="SINGLE-STRANDED DNA-BINDING PROTEIN"/>
    <property type="match status" value="1"/>
</dbReference>
<comment type="subunit">
    <text evidence="2">Homotetramer.</text>
</comment>
<dbReference type="SUPFAM" id="SSF50249">
    <property type="entry name" value="Nucleic acid-binding proteins"/>
    <property type="match status" value="1"/>
</dbReference>
<dbReference type="Proteomes" id="UP000179059">
    <property type="component" value="Unassembled WGS sequence"/>
</dbReference>
<dbReference type="Gene3D" id="2.40.50.140">
    <property type="entry name" value="Nucleic acid-binding proteins"/>
    <property type="match status" value="1"/>
</dbReference>
<dbReference type="GO" id="GO:0003697">
    <property type="term" value="F:single-stranded DNA binding"/>
    <property type="evidence" value="ECO:0007669"/>
    <property type="project" value="UniProtKB-UniRule"/>
</dbReference>
<protein>
    <recommendedName>
        <fullName evidence="2 3">Single-stranded DNA-binding protein</fullName>
        <shortName evidence="2">SSB</shortName>
    </recommendedName>
</protein>
<dbReference type="GO" id="GO:0006260">
    <property type="term" value="P:DNA replication"/>
    <property type="evidence" value="ECO:0007669"/>
    <property type="project" value="InterPro"/>
</dbReference>
<evidence type="ECO:0000256" key="3">
    <source>
        <dbReference type="PIRNR" id="PIRNR002070"/>
    </source>
</evidence>
<evidence type="ECO:0000313" key="5">
    <source>
        <dbReference type="EMBL" id="OGY98701.1"/>
    </source>
</evidence>
<proteinExistence type="inferred from homology"/>
<dbReference type="InterPro" id="IPR012340">
    <property type="entry name" value="NA-bd_OB-fold"/>
</dbReference>
<feature type="compositionally biased region" description="Acidic residues" evidence="4">
    <location>
        <begin position="132"/>
        <end position="155"/>
    </location>
</feature>
<dbReference type="HAMAP" id="MF_00984">
    <property type="entry name" value="SSB"/>
    <property type="match status" value="1"/>
</dbReference>
<sequence>MDLNKVLIVGRMTGVPELRRTPGGLSVTSFGVATNRVSKDKAGNRKEETEFHNIVAWGRQAEVASQFLTKGALVLIEGRLQTRAWQDKQGGSRKTTEIICERLQLGPKAGGGGAPRGNAPVAASPAAGTDAPVEEEIPVINLDDEPEQPAEDIPF</sequence>
<dbReference type="Pfam" id="PF00436">
    <property type="entry name" value="SSB"/>
    <property type="match status" value="1"/>
</dbReference>
<dbReference type="PROSITE" id="PS50935">
    <property type="entry name" value="SSB"/>
    <property type="match status" value="1"/>
</dbReference>
<evidence type="ECO:0000313" key="6">
    <source>
        <dbReference type="Proteomes" id="UP000179059"/>
    </source>
</evidence>
<keyword evidence="1 2" id="KW-0238">DNA-binding</keyword>
<reference evidence="5 6" key="1">
    <citation type="journal article" date="2016" name="Nat. Commun.">
        <title>Thousands of microbial genomes shed light on interconnected biogeochemical processes in an aquifer system.</title>
        <authorList>
            <person name="Anantharaman K."/>
            <person name="Brown C.T."/>
            <person name="Hug L.A."/>
            <person name="Sharon I."/>
            <person name="Castelle C.J."/>
            <person name="Probst A.J."/>
            <person name="Thomas B.C."/>
            <person name="Singh A."/>
            <person name="Wilkins M.J."/>
            <person name="Karaoz U."/>
            <person name="Brodie E.L."/>
            <person name="Williams K.H."/>
            <person name="Hubbard S.S."/>
            <person name="Banfield J.F."/>
        </authorList>
    </citation>
    <scope>NUCLEOTIDE SEQUENCE [LARGE SCALE GENOMIC DNA]</scope>
</reference>
<name>A0A1G2CBY7_9BACT</name>
<comment type="caution">
    <text evidence="2">Lacks conserved residue(s) required for the propagation of feature annotation.</text>
</comment>
<evidence type="ECO:0000256" key="2">
    <source>
        <dbReference type="HAMAP-Rule" id="MF_00984"/>
    </source>
</evidence>
<dbReference type="EMBL" id="MHKX01000003">
    <property type="protein sequence ID" value="OGY98701.1"/>
    <property type="molecule type" value="Genomic_DNA"/>
</dbReference>
<dbReference type="InterPro" id="IPR011344">
    <property type="entry name" value="ssDNA-bd"/>
</dbReference>
<organism evidence="5 6">
    <name type="scientific">Candidatus Liptonbacteria bacterium RIFCSPHIGHO2_01_FULL_57_28</name>
    <dbReference type="NCBI Taxonomy" id="1798647"/>
    <lineage>
        <taxon>Bacteria</taxon>
        <taxon>Candidatus Liptoniibacteriota</taxon>
    </lineage>
</organism>
<dbReference type="InterPro" id="IPR000424">
    <property type="entry name" value="Primosome_PriB/ssb"/>
</dbReference>
<dbReference type="GO" id="GO:0009295">
    <property type="term" value="C:nucleoid"/>
    <property type="evidence" value="ECO:0007669"/>
    <property type="project" value="TreeGrafter"/>
</dbReference>
<evidence type="ECO:0000256" key="1">
    <source>
        <dbReference type="ARBA" id="ARBA00023125"/>
    </source>
</evidence>
<dbReference type="AlphaFoldDB" id="A0A1G2CBY7"/>
<dbReference type="PIRSF" id="PIRSF002070">
    <property type="entry name" value="SSB"/>
    <property type="match status" value="1"/>
</dbReference>
<dbReference type="NCBIfam" id="TIGR00621">
    <property type="entry name" value="ssb"/>
    <property type="match status" value="1"/>
</dbReference>
<dbReference type="STRING" id="1798647.A2855_00470"/>
<comment type="caution">
    <text evidence="5">The sequence shown here is derived from an EMBL/GenBank/DDBJ whole genome shotgun (WGS) entry which is preliminary data.</text>
</comment>